<evidence type="ECO:0000313" key="2">
    <source>
        <dbReference type="Proteomes" id="UP001550628"/>
    </source>
</evidence>
<keyword evidence="2" id="KW-1185">Reference proteome</keyword>
<name>A0ABV2WR79_9NOCA</name>
<proteinExistence type="predicted"/>
<dbReference type="RefSeq" id="WP_356957810.1">
    <property type="nucleotide sequence ID" value="NZ_JBEYBD010000011.1"/>
</dbReference>
<dbReference type="Proteomes" id="UP001550628">
    <property type="component" value="Unassembled WGS sequence"/>
</dbReference>
<comment type="caution">
    <text evidence="1">The sequence shown here is derived from an EMBL/GenBank/DDBJ whole genome shotgun (WGS) entry which is preliminary data.</text>
</comment>
<reference evidence="1 2" key="1">
    <citation type="submission" date="2024-06" db="EMBL/GenBank/DDBJ databases">
        <title>The Natural Products Discovery Center: Release of the First 8490 Sequenced Strains for Exploring Actinobacteria Biosynthetic Diversity.</title>
        <authorList>
            <person name="Kalkreuter E."/>
            <person name="Kautsar S.A."/>
            <person name="Yang D."/>
            <person name="Bader C.D."/>
            <person name="Teijaro C.N."/>
            <person name="Fluegel L."/>
            <person name="Davis C.M."/>
            <person name="Simpson J.R."/>
            <person name="Lauterbach L."/>
            <person name="Steele A.D."/>
            <person name="Gui C."/>
            <person name="Meng S."/>
            <person name="Li G."/>
            <person name="Viehrig K."/>
            <person name="Ye F."/>
            <person name="Su P."/>
            <person name="Kiefer A.F."/>
            <person name="Nichols A."/>
            <person name="Cepeda A.J."/>
            <person name="Yan W."/>
            <person name="Fan B."/>
            <person name="Jiang Y."/>
            <person name="Adhikari A."/>
            <person name="Zheng C.-J."/>
            <person name="Schuster L."/>
            <person name="Cowan T.M."/>
            <person name="Smanski M.J."/>
            <person name="Chevrette M.G."/>
            <person name="De Carvalho L.P.S."/>
            <person name="Shen B."/>
        </authorList>
    </citation>
    <scope>NUCLEOTIDE SEQUENCE [LARGE SCALE GENOMIC DNA]</scope>
    <source>
        <strain evidence="1 2">NPDC019708</strain>
    </source>
</reference>
<accession>A0ABV2WR79</accession>
<sequence length="228" mass="25103">MNSSPTPPTDGPDDLPGRLAAAPTAQGMVVPSITVAHSDRSRPVWGQLDPTRLLTTLVDRLCQICGQPLEDPAVLHLRPADYLRGITPEPATHRECSTYSTRVCPMLAGRTHRYNPVTRDQFTRCDDPACGCRSWVRSEPDPNRTPREGQPAEAWYRVEIGLADYRIITDPGNDHQPAIVGIDLRDLRFRSIHRIRDAAPGTSDRQPVDLLATLIAVRTLFGEGGALS</sequence>
<organism evidence="1 2">
    <name type="scientific">Nocardia rhamnosiphila</name>
    <dbReference type="NCBI Taxonomy" id="426716"/>
    <lineage>
        <taxon>Bacteria</taxon>
        <taxon>Bacillati</taxon>
        <taxon>Actinomycetota</taxon>
        <taxon>Actinomycetes</taxon>
        <taxon>Mycobacteriales</taxon>
        <taxon>Nocardiaceae</taxon>
        <taxon>Nocardia</taxon>
    </lineage>
</organism>
<gene>
    <name evidence="1" type="ORF">ABZ510_16150</name>
</gene>
<evidence type="ECO:0000313" key="1">
    <source>
        <dbReference type="EMBL" id="MEU1953396.1"/>
    </source>
</evidence>
<protein>
    <submittedName>
        <fullName evidence="1">Uncharacterized protein</fullName>
    </submittedName>
</protein>
<dbReference type="EMBL" id="JBEYBF010000010">
    <property type="protein sequence ID" value="MEU1953396.1"/>
    <property type="molecule type" value="Genomic_DNA"/>
</dbReference>